<evidence type="ECO:0000313" key="5">
    <source>
        <dbReference type="EMBL" id="APF18438.1"/>
    </source>
</evidence>
<accession>H1XRG3</accession>
<sequence>MAVEEHDREMTVQRRARILELIEREGQVQVSSLSKAFRVSSVTIRNDLSHLEKKNLLIRTRGGAIRPQRVAVDFKITEKAQKHFKEKQAIGRKAAELIQEGDTIILDSGTTTQEIAKNLGHFKELTVITNALNIAHLLADYTNIRVLVPGGILRKNALSLVGPMAESAIKNYYCDKLFLGVDGIDAQFGISTPNVEEAYLNRIMISISREVYVVTDSSKFNKRSFAFIAPMEKINAVITDQNIPPQEREKLEKLGLQVILV</sequence>
<name>H1XRG3_CALAY</name>
<evidence type="ECO:0000313" key="8">
    <source>
        <dbReference type="Proteomes" id="UP000183868"/>
    </source>
</evidence>
<keyword evidence="3" id="KW-0804">Transcription</keyword>
<dbReference type="NCBIfam" id="NF040755">
    <property type="entry name" value="AgaR"/>
    <property type="match status" value="1"/>
</dbReference>
<gene>
    <name evidence="5" type="ORF">Cabys_1689</name>
    <name evidence="6" type="ORF">Calab_2837</name>
</gene>
<dbReference type="Proteomes" id="UP000004671">
    <property type="component" value="Chromosome"/>
</dbReference>
<reference evidence="5 8" key="2">
    <citation type="submission" date="2016-11" db="EMBL/GenBank/DDBJ databases">
        <title>Genomic analysis of Caldithrix abyssi and proposal of a novel bacterial phylum Caldithrichaeota.</title>
        <authorList>
            <person name="Kublanov I."/>
            <person name="Sigalova O."/>
            <person name="Gavrilov S."/>
            <person name="Lebedinsky A."/>
            <person name="Ivanova N."/>
            <person name="Daum C."/>
            <person name="Reddy T."/>
            <person name="Klenk H.P."/>
            <person name="Goker M."/>
            <person name="Reva O."/>
            <person name="Miroshnichenko M."/>
            <person name="Kyprides N."/>
            <person name="Woyke T."/>
            <person name="Gelfand M."/>
        </authorList>
    </citation>
    <scope>NUCLEOTIDE SEQUENCE [LARGE SCALE GENOMIC DNA]</scope>
    <source>
        <strain evidence="5 8">LF13</strain>
    </source>
</reference>
<dbReference type="HOGENOM" id="CLU_060699_3_1_0"/>
<dbReference type="SMART" id="SM00420">
    <property type="entry name" value="HTH_DEOR"/>
    <property type="match status" value="1"/>
</dbReference>
<dbReference type="PANTHER" id="PTHR30363">
    <property type="entry name" value="HTH-TYPE TRANSCRIPTIONAL REGULATOR SRLR-RELATED"/>
    <property type="match status" value="1"/>
</dbReference>
<proteinExistence type="predicted"/>
<dbReference type="GO" id="GO:0003700">
    <property type="term" value="F:DNA-binding transcription factor activity"/>
    <property type="evidence" value="ECO:0007669"/>
    <property type="project" value="InterPro"/>
</dbReference>
<dbReference type="InParanoid" id="H1XRG3"/>
<dbReference type="Gene3D" id="1.10.10.10">
    <property type="entry name" value="Winged helix-like DNA-binding domain superfamily/Winged helix DNA-binding domain"/>
    <property type="match status" value="1"/>
</dbReference>
<dbReference type="InterPro" id="IPR018356">
    <property type="entry name" value="Tscrpt_reg_HTH_DeoR_CS"/>
</dbReference>
<evidence type="ECO:0000256" key="2">
    <source>
        <dbReference type="ARBA" id="ARBA00023125"/>
    </source>
</evidence>
<dbReference type="InterPro" id="IPR036388">
    <property type="entry name" value="WH-like_DNA-bd_sf"/>
</dbReference>
<dbReference type="PANTHER" id="PTHR30363:SF44">
    <property type="entry name" value="AGA OPERON TRANSCRIPTIONAL REPRESSOR-RELATED"/>
    <property type="match status" value="1"/>
</dbReference>
<dbReference type="PROSITE" id="PS00894">
    <property type="entry name" value="HTH_DEOR_1"/>
    <property type="match status" value="1"/>
</dbReference>
<keyword evidence="1" id="KW-0805">Transcription regulation</keyword>
<dbReference type="SUPFAM" id="SSF100950">
    <property type="entry name" value="NagB/RpiA/CoA transferase-like"/>
    <property type="match status" value="1"/>
</dbReference>
<dbReference type="EMBL" id="CM001402">
    <property type="protein sequence ID" value="EHO42444.1"/>
    <property type="molecule type" value="Genomic_DNA"/>
</dbReference>
<dbReference type="InterPro" id="IPR014036">
    <property type="entry name" value="DeoR-like_C"/>
</dbReference>
<dbReference type="PRINTS" id="PR00037">
    <property type="entry name" value="HTHLACR"/>
</dbReference>
<dbReference type="InterPro" id="IPR037171">
    <property type="entry name" value="NagB/RpiA_transferase-like"/>
</dbReference>
<organism evidence="6 7">
    <name type="scientific">Caldithrix abyssi DSM 13497</name>
    <dbReference type="NCBI Taxonomy" id="880073"/>
    <lineage>
        <taxon>Bacteria</taxon>
        <taxon>Pseudomonadati</taxon>
        <taxon>Calditrichota</taxon>
        <taxon>Calditrichia</taxon>
        <taxon>Calditrichales</taxon>
        <taxon>Calditrichaceae</taxon>
        <taxon>Caldithrix</taxon>
    </lineage>
</organism>
<evidence type="ECO:0000313" key="6">
    <source>
        <dbReference type="EMBL" id="EHO42444.1"/>
    </source>
</evidence>
<evidence type="ECO:0000313" key="7">
    <source>
        <dbReference type="Proteomes" id="UP000004671"/>
    </source>
</evidence>
<dbReference type="STRING" id="880073.Cabys_1689"/>
<keyword evidence="2" id="KW-0238">DNA-binding</keyword>
<dbReference type="RefSeq" id="WP_006929785.1">
    <property type="nucleotide sequence ID" value="NZ_CM001402.1"/>
</dbReference>
<dbReference type="SMART" id="SM01134">
    <property type="entry name" value="DeoRC"/>
    <property type="match status" value="1"/>
</dbReference>
<dbReference type="FunCoup" id="H1XRG3">
    <property type="interactions" value="45"/>
</dbReference>
<dbReference type="Proteomes" id="UP000183868">
    <property type="component" value="Chromosome"/>
</dbReference>
<dbReference type="OrthoDB" id="9814815at2"/>
<evidence type="ECO:0000256" key="1">
    <source>
        <dbReference type="ARBA" id="ARBA00023015"/>
    </source>
</evidence>
<dbReference type="InterPro" id="IPR050313">
    <property type="entry name" value="Carb_Metab_HTH_regulators"/>
</dbReference>
<dbReference type="PaxDb" id="880073-Calab_2837"/>
<dbReference type="eggNOG" id="COG1349">
    <property type="taxonomic scope" value="Bacteria"/>
</dbReference>
<dbReference type="Pfam" id="PF08220">
    <property type="entry name" value="HTH_DeoR"/>
    <property type="match status" value="1"/>
</dbReference>
<dbReference type="InterPro" id="IPR001034">
    <property type="entry name" value="DeoR_HTH"/>
</dbReference>
<dbReference type="InterPro" id="IPR047779">
    <property type="entry name" value="AgaR-like"/>
</dbReference>
<evidence type="ECO:0000259" key="4">
    <source>
        <dbReference type="PROSITE" id="PS51000"/>
    </source>
</evidence>
<dbReference type="PROSITE" id="PS51000">
    <property type="entry name" value="HTH_DEOR_2"/>
    <property type="match status" value="1"/>
</dbReference>
<evidence type="ECO:0000256" key="3">
    <source>
        <dbReference type="ARBA" id="ARBA00023163"/>
    </source>
</evidence>
<dbReference type="KEGG" id="caby:Cabys_1689"/>
<protein>
    <submittedName>
        <fullName evidence="6">Transcriptional regulator, DeoR family</fullName>
    </submittedName>
</protein>
<dbReference type="InterPro" id="IPR036390">
    <property type="entry name" value="WH_DNA-bd_sf"/>
</dbReference>
<dbReference type="GO" id="GO:0003677">
    <property type="term" value="F:DNA binding"/>
    <property type="evidence" value="ECO:0007669"/>
    <property type="project" value="UniProtKB-KW"/>
</dbReference>
<keyword evidence="7" id="KW-1185">Reference proteome</keyword>
<dbReference type="Gene3D" id="3.40.50.1360">
    <property type="match status" value="1"/>
</dbReference>
<dbReference type="Pfam" id="PF00455">
    <property type="entry name" value="DeoRC"/>
    <property type="match status" value="1"/>
</dbReference>
<dbReference type="EMBL" id="CP018099">
    <property type="protein sequence ID" value="APF18438.1"/>
    <property type="molecule type" value="Genomic_DNA"/>
</dbReference>
<feature type="domain" description="HTH deoR-type" evidence="4">
    <location>
        <begin position="11"/>
        <end position="66"/>
    </location>
</feature>
<dbReference type="AlphaFoldDB" id="H1XRG3"/>
<reference evidence="6 7" key="1">
    <citation type="submission" date="2011-09" db="EMBL/GenBank/DDBJ databases">
        <title>The permanent draft genome of Caldithrix abyssi DSM 13497.</title>
        <authorList>
            <consortium name="US DOE Joint Genome Institute (JGI-PGF)"/>
            <person name="Lucas S."/>
            <person name="Han J."/>
            <person name="Lapidus A."/>
            <person name="Bruce D."/>
            <person name="Goodwin L."/>
            <person name="Pitluck S."/>
            <person name="Peters L."/>
            <person name="Kyrpides N."/>
            <person name="Mavromatis K."/>
            <person name="Ivanova N."/>
            <person name="Mikhailova N."/>
            <person name="Chertkov O."/>
            <person name="Detter J.C."/>
            <person name="Tapia R."/>
            <person name="Han C."/>
            <person name="Land M."/>
            <person name="Hauser L."/>
            <person name="Markowitz V."/>
            <person name="Cheng J.-F."/>
            <person name="Hugenholtz P."/>
            <person name="Woyke T."/>
            <person name="Wu D."/>
            <person name="Spring S."/>
            <person name="Brambilla E."/>
            <person name="Klenk H.-P."/>
            <person name="Eisen J.A."/>
        </authorList>
    </citation>
    <scope>NUCLEOTIDE SEQUENCE [LARGE SCALE GENOMIC DNA]</scope>
    <source>
        <strain evidence="6 7">DSM 13497</strain>
    </source>
</reference>
<dbReference type="SUPFAM" id="SSF46785">
    <property type="entry name" value="Winged helix' DNA-binding domain"/>
    <property type="match status" value="1"/>
</dbReference>